<gene>
    <name evidence="2" type="ORF">BI350_00080</name>
</gene>
<dbReference type="AlphaFoldDB" id="A0A1D8JBW3"/>
<name>A0A1D8JBW3_9BACL</name>
<evidence type="ECO:0008006" key="4">
    <source>
        <dbReference type="Google" id="ProtNLM"/>
    </source>
</evidence>
<evidence type="ECO:0000313" key="2">
    <source>
        <dbReference type="EMBL" id="AOV06190.1"/>
    </source>
</evidence>
<dbReference type="EMBL" id="CP017560">
    <property type="protein sequence ID" value="AOV06190.1"/>
    <property type="molecule type" value="Genomic_DNA"/>
</dbReference>
<evidence type="ECO:0000256" key="1">
    <source>
        <dbReference type="SAM" id="Phobius"/>
    </source>
</evidence>
<reference evidence="2 3" key="1">
    <citation type="submission" date="2016-09" db="EMBL/GenBank/DDBJ databases">
        <title>Complete genome sequence of the Lysinibacillus sphaericus LMG 22257, a specie of Bacillus with ureolytic activity that can effectively biodeposit calcium carbonate.</title>
        <authorList>
            <person name="Yan W."/>
        </authorList>
    </citation>
    <scope>NUCLEOTIDE SEQUENCE [LARGE SCALE GENOMIC DNA]</scope>
    <source>
        <strain evidence="2 3">LMG 22257</strain>
    </source>
</reference>
<keyword evidence="3" id="KW-1185">Reference proteome</keyword>
<feature type="transmembrane region" description="Helical" evidence="1">
    <location>
        <begin position="42"/>
        <end position="64"/>
    </location>
</feature>
<feature type="transmembrane region" description="Helical" evidence="1">
    <location>
        <begin position="100"/>
        <end position="120"/>
    </location>
</feature>
<keyword evidence="1" id="KW-1133">Transmembrane helix</keyword>
<dbReference type="KEGG" id="surl:BI350_00080"/>
<keyword evidence="1" id="KW-0472">Membrane</keyword>
<proteinExistence type="predicted"/>
<feature type="transmembrane region" description="Helical" evidence="1">
    <location>
        <begin position="70"/>
        <end position="88"/>
    </location>
</feature>
<keyword evidence="1" id="KW-0812">Transmembrane</keyword>
<accession>A0A1D8JBW3</accession>
<dbReference type="InterPro" id="IPR025441">
    <property type="entry name" value="DUF4181"/>
</dbReference>
<dbReference type="Pfam" id="PF13789">
    <property type="entry name" value="DUF4181"/>
    <property type="match status" value="1"/>
</dbReference>
<organism evidence="2 3">
    <name type="scientific">Sporosarcina ureilytica</name>
    <dbReference type="NCBI Taxonomy" id="298596"/>
    <lineage>
        <taxon>Bacteria</taxon>
        <taxon>Bacillati</taxon>
        <taxon>Bacillota</taxon>
        <taxon>Bacilli</taxon>
        <taxon>Bacillales</taxon>
        <taxon>Caryophanaceae</taxon>
        <taxon>Sporosarcina</taxon>
    </lineage>
</organism>
<dbReference type="Proteomes" id="UP000185746">
    <property type="component" value="Chromosome"/>
</dbReference>
<evidence type="ECO:0000313" key="3">
    <source>
        <dbReference type="Proteomes" id="UP000185746"/>
    </source>
</evidence>
<dbReference type="RefSeq" id="WP_075526281.1">
    <property type="nucleotide sequence ID" value="NZ_CP017560.1"/>
</dbReference>
<protein>
    <recommendedName>
        <fullName evidence="4">DUF4181 domain-containing protein</fullName>
    </recommendedName>
</protein>
<sequence length="125" mass="14766">MKVLVIFSVIYIFLALVSDYYLKKKLQIDRKKTQLPKKAKVLQTLFLSIVFVLYIAAAIYIIFIPDKNNILLIVVPFLIVVALIRGVFQRIYNRQAKIWILEYNQAIWYVVLFIVVYYIYPVIMG</sequence>
<feature type="transmembrane region" description="Helical" evidence="1">
    <location>
        <begin position="6"/>
        <end position="22"/>
    </location>
</feature>